<reference evidence="3 4" key="1">
    <citation type="journal article" date="2015" name="Genome Announc.">
        <title>Expanding the biotechnology potential of lactobacilli through comparative genomics of 213 strains and associated genera.</title>
        <authorList>
            <person name="Sun Z."/>
            <person name="Harris H.M."/>
            <person name="McCann A."/>
            <person name="Guo C."/>
            <person name="Argimon S."/>
            <person name="Zhang W."/>
            <person name="Yang X."/>
            <person name="Jeffery I.B."/>
            <person name="Cooney J.C."/>
            <person name="Kagawa T.F."/>
            <person name="Liu W."/>
            <person name="Song Y."/>
            <person name="Salvetti E."/>
            <person name="Wrobel A."/>
            <person name="Rasinkangas P."/>
            <person name="Parkhill J."/>
            <person name="Rea M.C."/>
            <person name="O'Sullivan O."/>
            <person name="Ritari J."/>
            <person name="Douillard F.P."/>
            <person name="Paul Ross R."/>
            <person name="Yang R."/>
            <person name="Briner A.E."/>
            <person name="Felis G.E."/>
            <person name="de Vos W.M."/>
            <person name="Barrangou R."/>
            <person name="Klaenhammer T.R."/>
            <person name="Caufield P.W."/>
            <person name="Cui Y."/>
            <person name="Zhang H."/>
            <person name="O'Toole P.W."/>
        </authorList>
    </citation>
    <scope>NUCLEOTIDE SEQUENCE [LARGE SCALE GENOMIC DNA]</scope>
    <source>
        <strain evidence="3 4">DSM 5707</strain>
    </source>
</reference>
<dbReference type="AlphaFoldDB" id="A0A0R1Z2T2"/>
<dbReference type="Proteomes" id="UP000051957">
    <property type="component" value="Unassembled WGS sequence"/>
</dbReference>
<accession>A0A0R1Z2T2</accession>
<gene>
    <name evidence="3" type="ORF">FC51_GL002258</name>
</gene>
<dbReference type="PANTHER" id="PTHR46268">
    <property type="entry name" value="STRESS RESPONSE PROTEIN NHAX"/>
    <property type="match status" value="1"/>
</dbReference>
<feature type="domain" description="UspA" evidence="2">
    <location>
        <begin position="6"/>
        <end position="145"/>
    </location>
</feature>
<dbReference type="CDD" id="cd00293">
    <property type="entry name" value="USP-like"/>
    <property type="match status" value="1"/>
</dbReference>
<sequence length="149" mass="16218">MEVLDMFETILVPVDGSQNAMRAVEEAADLAKTFGSTLQIVSVASDQRYVQYGVTLGQDVMESFRERGEEILDDAREIAEKKGAKVETHFVVGVPKIQIAKELPEKMGASLIVIGKSGVNGISRAILGSTTAYVVRHSTVNVMVVDYKK</sequence>
<dbReference type="InterPro" id="IPR014729">
    <property type="entry name" value="Rossmann-like_a/b/a_fold"/>
</dbReference>
<dbReference type="SUPFAM" id="SSF52402">
    <property type="entry name" value="Adenine nucleotide alpha hydrolases-like"/>
    <property type="match status" value="1"/>
</dbReference>
<dbReference type="Gene3D" id="3.40.50.620">
    <property type="entry name" value="HUPs"/>
    <property type="match status" value="1"/>
</dbReference>
<organism evidence="3 4">
    <name type="scientific">Lentilactobacillus parabuchneri DSM 5707 = NBRC 107865</name>
    <dbReference type="NCBI Taxonomy" id="1423784"/>
    <lineage>
        <taxon>Bacteria</taxon>
        <taxon>Bacillati</taxon>
        <taxon>Bacillota</taxon>
        <taxon>Bacilli</taxon>
        <taxon>Lactobacillales</taxon>
        <taxon>Lactobacillaceae</taxon>
        <taxon>Lentilactobacillus</taxon>
    </lineage>
</organism>
<evidence type="ECO:0000313" key="4">
    <source>
        <dbReference type="Proteomes" id="UP000051957"/>
    </source>
</evidence>
<name>A0A0R1Z2T2_9LACO</name>
<dbReference type="InterPro" id="IPR006015">
    <property type="entry name" value="Universal_stress_UspA"/>
</dbReference>
<dbReference type="InterPro" id="IPR006016">
    <property type="entry name" value="UspA"/>
</dbReference>
<evidence type="ECO:0000259" key="2">
    <source>
        <dbReference type="Pfam" id="PF00582"/>
    </source>
</evidence>
<dbReference type="PATRIC" id="fig|1423784.4.peg.2301"/>
<evidence type="ECO:0000313" key="3">
    <source>
        <dbReference type="EMBL" id="KRM46219.1"/>
    </source>
</evidence>
<proteinExistence type="inferred from homology"/>
<dbReference type="EMBL" id="AZGK01000008">
    <property type="protein sequence ID" value="KRM46219.1"/>
    <property type="molecule type" value="Genomic_DNA"/>
</dbReference>
<protein>
    <submittedName>
        <fullName evidence="3">UspA domain-containing protein</fullName>
    </submittedName>
</protein>
<dbReference type="PANTHER" id="PTHR46268:SF6">
    <property type="entry name" value="UNIVERSAL STRESS PROTEIN UP12"/>
    <property type="match status" value="1"/>
</dbReference>
<evidence type="ECO:0000256" key="1">
    <source>
        <dbReference type="ARBA" id="ARBA00008791"/>
    </source>
</evidence>
<dbReference type="Pfam" id="PF00582">
    <property type="entry name" value="Usp"/>
    <property type="match status" value="1"/>
</dbReference>
<comment type="caution">
    <text evidence="3">The sequence shown here is derived from an EMBL/GenBank/DDBJ whole genome shotgun (WGS) entry which is preliminary data.</text>
</comment>
<dbReference type="PRINTS" id="PR01438">
    <property type="entry name" value="UNVRSLSTRESS"/>
</dbReference>
<comment type="similarity">
    <text evidence="1">Belongs to the universal stress protein A family.</text>
</comment>